<dbReference type="AlphaFoldDB" id="A0A0C3EJ98"/>
<name>A0A0C3EJ98_9AGAM</name>
<evidence type="ECO:0000313" key="1">
    <source>
        <dbReference type="EMBL" id="KIM68314.1"/>
    </source>
</evidence>
<reference evidence="2" key="2">
    <citation type="submission" date="2015-01" db="EMBL/GenBank/DDBJ databases">
        <title>Evolutionary Origins and Diversification of the Mycorrhizal Mutualists.</title>
        <authorList>
            <consortium name="DOE Joint Genome Institute"/>
            <consortium name="Mycorrhizal Genomics Consortium"/>
            <person name="Kohler A."/>
            <person name="Kuo A."/>
            <person name="Nagy L.G."/>
            <person name="Floudas D."/>
            <person name="Copeland A."/>
            <person name="Barry K.W."/>
            <person name="Cichocki N."/>
            <person name="Veneault-Fourrey C."/>
            <person name="LaButti K."/>
            <person name="Lindquist E.A."/>
            <person name="Lipzen A."/>
            <person name="Lundell T."/>
            <person name="Morin E."/>
            <person name="Murat C."/>
            <person name="Riley R."/>
            <person name="Ohm R."/>
            <person name="Sun H."/>
            <person name="Tunlid A."/>
            <person name="Henrissat B."/>
            <person name="Grigoriev I.V."/>
            <person name="Hibbett D.S."/>
            <person name="Martin F."/>
        </authorList>
    </citation>
    <scope>NUCLEOTIDE SEQUENCE [LARGE SCALE GENOMIC DNA]</scope>
    <source>
        <strain evidence="2">Foug A</strain>
    </source>
</reference>
<evidence type="ECO:0000313" key="2">
    <source>
        <dbReference type="Proteomes" id="UP000053989"/>
    </source>
</evidence>
<proteinExistence type="predicted"/>
<sequence>MKGNNLPTEWQLATDRFATVRWTPLSNHHSNSLPTVNAEARQHSRYLQIDLNETLVVVQSPFALCVSLPTPSYKCLLLVQAHPRHLPQKHPILSRANHFSFLVRTQISAKHSGVPLLCPRCTLAVYEGPVGGFTLPHMSLNNMHPPSRVQRSGGL</sequence>
<dbReference type="InParanoid" id="A0A0C3EJ98"/>
<keyword evidence="2" id="KW-1185">Reference proteome</keyword>
<organism evidence="1 2">
    <name type="scientific">Scleroderma citrinum Foug A</name>
    <dbReference type="NCBI Taxonomy" id="1036808"/>
    <lineage>
        <taxon>Eukaryota</taxon>
        <taxon>Fungi</taxon>
        <taxon>Dikarya</taxon>
        <taxon>Basidiomycota</taxon>
        <taxon>Agaricomycotina</taxon>
        <taxon>Agaricomycetes</taxon>
        <taxon>Agaricomycetidae</taxon>
        <taxon>Boletales</taxon>
        <taxon>Sclerodermatineae</taxon>
        <taxon>Sclerodermataceae</taxon>
        <taxon>Scleroderma</taxon>
    </lineage>
</organism>
<protein>
    <submittedName>
        <fullName evidence="1">Uncharacterized protein</fullName>
    </submittedName>
</protein>
<dbReference type="EMBL" id="KN822010">
    <property type="protein sequence ID" value="KIM68314.1"/>
    <property type="molecule type" value="Genomic_DNA"/>
</dbReference>
<reference evidence="1 2" key="1">
    <citation type="submission" date="2014-04" db="EMBL/GenBank/DDBJ databases">
        <authorList>
            <consortium name="DOE Joint Genome Institute"/>
            <person name="Kuo A."/>
            <person name="Kohler A."/>
            <person name="Nagy L.G."/>
            <person name="Floudas D."/>
            <person name="Copeland A."/>
            <person name="Barry K.W."/>
            <person name="Cichocki N."/>
            <person name="Veneault-Fourrey C."/>
            <person name="LaButti K."/>
            <person name="Lindquist E.A."/>
            <person name="Lipzen A."/>
            <person name="Lundell T."/>
            <person name="Morin E."/>
            <person name="Murat C."/>
            <person name="Sun H."/>
            <person name="Tunlid A."/>
            <person name="Henrissat B."/>
            <person name="Grigoriev I.V."/>
            <person name="Hibbett D.S."/>
            <person name="Martin F."/>
            <person name="Nordberg H.P."/>
            <person name="Cantor M.N."/>
            <person name="Hua S.X."/>
        </authorList>
    </citation>
    <scope>NUCLEOTIDE SEQUENCE [LARGE SCALE GENOMIC DNA]</scope>
    <source>
        <strain evidence="1 2">Foug A</strain>
    </source>
</reference>
<dbReference type="Proteomes" id="UP000053989">
    <property type="component" value="Unassembled WGS sequence"/>
</dbReference>
<dbReference type="HOGENOM" id="CLU_1696541_0_0_1"/>
<accession>A0A0C3EJ98</accession>
<gene>
    <name evidence="1" type="ORF">SCLCIDRAFT_1018192</name>
</gene>